<gene>
    <name evidence="2" type="ORF">PgNI_02051</name>
</gene>
<dbReference type="GeneID" id="41957032"/>
<evidence type="ECO:0000313" key="2">
    <source>
        <dbReference type="RefSeq" id="XP_030987330.1"/>
    </source>
</evidence>
<name>A0A6P8BJE7_PYRGI</name>
<accession>A0A6P8BJE7</accession>
<reference evidence="2" key="3">
    <citation type="submission" date="2025-08" db="UniProtKB">
        <authorList>
            <consortium name="RefSeq"/>
        </authorList>
    </citation>
    <scope>IDENTIFICATION</scope>
    <source>
        <strain evidence="2">NI907</strain>
    </source>
</reference>
<protein>
    <submittedName>
        <fullName evidence="2">Uncharacterized protein</fullName>
    </submittedName>
</protein>
<dbReference type="RefSeq" id="XP_030987330.1">
    <property type="nucleotide sequence ID" value="XM_031122120.1"/>
</dbReference>
<organism evidence="1 2">
    <name type="scientific">Pyricularia grisea</name>
    <name type="common">Crabgrass-specific blast fungus</name>
    <name type="synonym">Magnaporthe grisea</name>
    <dbReference type="NCBI Taxonomy" id="148305"/>
    <lineage>
        <taxon>Eukaryota</taxon>
        <taxon>Fungi</taxon>
        <taxon>Dikarya</taxon>
        <taxon>Ascomycota</taxon>
        <taxon>Pezizomycotina</taxon>
        <taxon>Sordariomycetes</taxon>
        <taxon>Sordariomycetidae</taxon>
        <taxon>Magnaporthales</taxon>
        <taxon>Pyriculariaceae</taxon>
        <taxon>Pyricularia</taxon>
    </lineage>
</organism>
<reference evidence="2" key="2">
    <citation type="submission" date="2019-10" db="EMBL/GenBank/DDBJ databases">
        <authorList>
            <consortium name="NCBI Genome Project"/>
        </authorList>
    </citation>
    <scope>NUCLEOTIDE SEQUENCE</scope>
    <source>
        <strain evidence="2">NI907</strain>
    </source>
</reference>
<evidence type="ECO:0000313" key="1">
    <source>
        <dbReference type="Proteomes" id="UP000515153"/>
    </source>
</evidence>
<sequence>MVRDPKASLSLGMKGEGWGYPQRIEEEKFLTVVEVSILDLIPACSDASKPSRTVAVNVPQGWPEDQIFPEGPPNNQPAMPDEALWRNQWSASSLYANLLWVSPKPHNI</sequence>
<dbReference type="AlphaFoldDB" id="A0A6P8BJE7"/>
<keyword evidence="1" id="KW-1185">Reference proteome</keyword>
<dbReference type="Proteomes" id="UP000515153">
    <property type="component" value="Unplaced"/>
</dbReference>
<reference evidence="2" key="1">
    <citation type="journal article" date="2019" name="Mol. Biol. Evol.">
        <title>Blast fungal genomes show frequent chromosomal changes, gene gains and losses, and effector gene turnover.</title>
        <authorList>
            <person name="Gomez Luciano L.B."/>
            <person name="Jason Tsai I."/>
            <person name="Chuma I."/>
            <person name="Tosa Y."/>
            <person name="Chen Y.H."/>
            <person name="Li J.Y."/>
            <person name="Li M.Y."/>
            <person name="Jade Lu M.Y."/>
            <person name="Nakayashiki H."/>
            <person name="Li W.H."/>
        </authorList>
    </citation>
    <scope>NUCLEOTIDE SEQUENCE</scope>
    <source>
        <strain evidence="2">NI907</strain>
    </source>
</reference>
<dbReference type="KEGG" id="pgri:PgNI_02051"/>
<proteinExistence type="predicted"/>